<feature type="chain" id="PRO_5004549319" description="Glycine-rich protein" evidence="2">
    <location>
        <begin position="21"/>
        <end position="147"/>
    </location>
</feature>
<sequence>MKTAAALVYLVALLLIPAMGFDIESPEHRSSASDVHTVIEQAGGGGGSATGSCSGDAGAQGSCGGSVSGGGGSGGQSSGEAPRKGYFVGYSHGGVSGGGDVCKFGCCTESFGYSHKGGGYYGCTCCPTAADGDAYRKSRAKEETTRN</sequence>
<dbReference type="AlphaFoldDB" id="S8CSI0"/>
<evidence type="ECO:0000313" key="3">
    <source>
        <dbReference type="EMBL" id="EPS69790.1"/>
    </source>
</evidence>
<proteinExistence type="predicted"/>
<gene>
    <name evidence="3" type="ORF">M569_04975</name>
</gene>
<feature type="compositionally biased region" description="Gly residues" evidence="1">
    <location>
        <begin position="61"/>
        <end position="77"/>
    </location>
</feature>
<feature type="compositionally biased region" description="Low complexity" evidence="1">
    <location>
        <begin position="50"/>
        <end position="60"/>
    </location>
</feature>
<feature type="signal peptide" evidence="2">
    <location>
        <begin position="1"/>
        <end position="20"/>
    </location>
</feature>
<organism evidence="3 4">
    <name type="scientific">Genlisea aurea</name>
    <dbReference type="NCBI Taxonomy" id="192259"/>
    <lineage>
        <taxon>Eukaryota</taxon>
        <taxon>Viridiplantae</taxon>
        <taxon>Streptophyta</taxon>
        <taxon>Embryophyta</taxon>
        <taxon>Tracheophyta</taxon>
        <taxon>Spermatophyta</taxon>
        <taxon>Magnoliopsida</taxon>
        <taxon>eudicotyledons</taxon>
        <taxon>Gunneridae</taxon>
        <taxon>Pentapetalae</taxon>
        <taxon>asterids</taxon>
        <taxon>lamiids</taxon>
        <taxon>Lamiales</taxon>
        <taxon>Lentibulariaceae</taxon>
        <taxon>Genlisea</taxon>
    </lineage>
</organism>
<evidence type="ECO:0008006" key="5">
    <source>
        <dbReference type="Google" id="ProtNLM"/>
    </source>
</evidence>
<keyword evidence="2" id="KW-0732">Signal</keyword>
<evidence type="ECO:0000256" key="1">
    <source>
        <dbReference type="SAM" id="MobiDB-lite"/>
    </source>
</evidence>
<keyword evidence="4" id="KW-1185">Reference proteome</keyword>
<feature type="region of interest" description="Disordered" evidence="1">
    <location>
        <begin position="47"/>
        <end position="80"/>
    </location>
</feature>
<reference evidence="3 4" key="1">
    <citation type="journal article" date="2013" name="BMC Genomics">
        <title>The miniature genome of a carnivorous plant Genlisea aurea contains a low number of genes and short non-coding sequences.</title>
        <authorList>
            <person name="Leushkin E.V."/>
            <person name="Sutormin R.A."/>
            <person name="Nabieva E.R."/>
            <person name="Penin A.A."/>
            <person name="Kondrashov A.S."/>
            <person name="Logacheva M.D."/>
        </authorList>
    </citation>
    <scope>NUCLEOTIDE SEQUENCE [LARGE SCALE GENOMIC DNA]</scope>
</reference>
<accession>S8CSI0</accession>
<name>S8CSI0_9LAMI</name>
<comment type="caution">
    <text evidence="3">The sequence shown here is derived from an EMBL/GenBank/DDBJ whole genome shotgun (WGS) entry which is preliminary data.</text>
</comment>
<dbReference type="Proteomes" id="UP000015453">
    <property type="component" value="Unassembled WGS sequence"/>
</dbReference>
<evidence type="ECO:0000313" key="4">
    <source>
        <dbReference type="Proteomes" id="UP000015453"/>
    </source>
</evidence>
<protein>
    <recommendedName>
        <fullName evidence="5">Glycine-rich protein</fullName>
    </recommendedName>
</protein>
<evidence type="ECO:0000256" key="2">
    <source>
        <dbReference type="SAM" id="SignalP"/>
    </source>
</evidence>
<dbReference type="EMBL" id="AUSU01001965">
    <property type="protein sequence ID" value="EPS69790.1"/>
    <property type="molecule type" value="Genomic_DNA"/>
</dbReference>